<dbReference type="EC" id="3.2.1.37" evidence="11"/>
<dbReference type="Proteomes" id="UP000756346">
    <property type="component" value="Unassembled WGS sequence"/>
</dbReference>
<dbReference type="SUPFAM" id="SSF52279">
    <property type="entry name" value="Beta-D-glucan exohydrolase, C-terminal domain"/>
    <property type="match status" value="1"/>
</dbReference>
<evidence type="ECO:0000256" key="4">
    <source>
        <dbReference type="ARBA" id="ARBA00022729"/>
    </source>
</evidence>
<dbReference type="GO" id="GO:0009044">
    <property type="term" value="F:xylan 1,4-beta-xylosidase activity"/>
    <property type="evidence" value="ECO:0007669"/>
    <property type="project" value="UniProtKB-EC"/>
</dbReference>
<dbReference type="Pfam" id="PF01915">
    <property type="entry name" value="Glyco_hydro_3_C"/>
    <property type="match status" value="1"/>
</dbReference>
<dbReference type="Gene3D" id="2.60.40.10">
    <property type="entry name" value="Immunoglobulins"/>
    <property type="match status" value="1"/>
</dbReference>
<dbReference type="InterPro" id="IPR001764">
    <property type="entry name" value="Glyco_hydro_3_N"/>
</dbReference>
<dbReference type="GO" id="GO:0031222">
    <property type="term" value="P:arabinan catabolic process"/>
    <property type="evidence" value="ECO:0007669"/>
    <property type="project" value="TreeGrafter"/>
</dbReference>
<keyword evidence="15" id="KW-1185">Reference proteome</keyword>
<evidence type="ECO:0000256" key="11">
    <source>
        <dbReference type="ARBA" id="ARBA00026107"/>
    </source>
</evidence>
<evidence type="ECO:0000256" key="6">
    <source>
        <dbReference type="ARBA" id="ARBA00023180"/>
    </source>
</evidence>
<keyword evidence="8" id="KW-0326">Glycosidase</keyword>
<dbReference type="InterPro" id="IPR013783">
    <property type="entry name" value="Ig-like_fold"/>
</dbReference>
<keyword evidence="9" id="KW-0624">Polysaccharide degradation</keyword>
<proteinExistence type="inferred from homology"/>
<comment type="similarity">
    <text evidence="2">Belongs to the glycosyl hydrolase 3 family.</text>
</comment>
<dbReference type="InterPro" id="IPR026891">
    <property type="entry name" value="Fn3-like"/>
</dbReference>
<dbReference type="InterPro" id="IPR044993">
    <property type="entry name" value="BXL"/>
</dbReference>
<feature type="signal peptide" evidence="12">
    <location>
        <begin position="1"/>
        <end position="18"/>
    </location>
</feature>
<protein>
    <recommendedName>
        <fullName evidence="11">xylan 1,4-beta-xylosidase</fullName>
        <ecNumber evidence="11">3.2.1.37</ecNumber>
    </recommendedName>
</protein>
<evidence type="ECO:0000256" key="12">
    <source>
        <dbReference type="SAM" id="SignalP"/>
    </source>
</evidence>
<keyword evidence="4 12" id="KW-0732">Signal</keyword>
<dbReference type="Gene3D" id="3.40.50.1700">
    <property type="entry name" value="Glycoside hydrolase family 3 C-terminal domain"/>
    <property type="match status" value="2"/>
</dbReference>
<accession>A0A9P8Y5J2</accession>
<gene>
    <name evidence="14" type="ORF">B0I36DRAFT_432412</name>
</gene>
<evidence type="ECO:0000256" key="7">
    <source>
        <dbReference type="ARBA" id="ARBA00023277"/>
    </source>
</evidence>
<evidence type="ECO:0000256" key="10">
    <source>
        <dbReference type="ARBA" id="ARBA00024574"/>
    </source>
</evidence>
<keyword evidence="6" id="KW-0325">Glycoprotein</keyword>
<evidence type="ECO:0000256" key="3">
    <source>
        <dbReference type="ARBA" id="ARBA00022651"/>
    </source>
</evidence>
<dbReference type="GeneID" id="70192167"/>
<dbReference type="InterPro" id="IPR036962">
    <property type="entry name" value="Glyco_hydro_3_N_sf"/>
</dbReference>
<dbReference type="InterPro" id="IPR036881">
    <property type="entry name" value="Glyco_hydro_3_C_sf"/>
</dbReference>
<reference evidence="14" key="1">
    <citation type="journal article" date="2021" name="Nat. Commun.">
        <title>Genetic determinants of endophytism in the Arabidopsis root mycobiome.</title>
        <authorList>
            <person name="Mesny F."/>
            <person name="Miyauchi S."/>
            <person name="Thiergart T."/>
            <person name="Pickel B."/>
            <person name="Atanasova L."/>
            <person name="Karlsson M."/>
            <person name="Huettel B."/>
            <person name="Barry K.W."/>
            <person name="Haridas S."/>
            <person name="Chen C."/>
            <person name="Bauer D."/>
            <person name="Andreopoulos W."/>
            <person name="Pangilinan J."/>
            <person name="LaButti K."/>
            <person name="Riley R."/>
            <person name="Lipzen A."/>
            <person name="Clum A."/>
            <person name="Drula E."/>
            <person name="Henrissat B."/>
            <person name="Kohler A."/>
            <person name="Grigoriev I.V."/>
            <person name="Martin F.M."/>
            <person name="Hacquard S."/>
        </authorList>
    </citation>
    <scope>NUCLEOTIDE SEQUENCE</scope>
    <source>
        <strain evidence="14">MPI-CAGE-CH-0230</strain>
    </source>
</reference>
<dbReference type="PANTHER" id="PTHR42721">
    <property type="entry name" value="SUGAR HYDROLASE-RELATED"/>
    <property type="match status" value="1"/>
</dbReference>
<comment type="pathway">
    <text evidence="1">Glycan degradation; xylan degradation.</text>
</comment>
<keyword evidence="7" id="KW-0119">Carbohydrate metabolism</keyword>
<comment type="caution">
    <text evidence="14">The sequence shown here is derived from an EMBL/GenBank/DDBJ whole genome shotgun (WGS) entry which is preliminary data.</text>
</comment>
<dbReference type="PANTHER" id="PTHR42721:SF3">
    <property type="entry name" value="BETA-D-XYLOSIDASE 5-RELATED"/>
    <property type="match status" value="1"/>
</dbReference>
<organism evidence="14 15">
    <name type="scientific">Microdochium trichocladiopsis</name>
    <dbReference type="NCBI Taxonomy" id="1682393"/>
    <lineage>
        <taxon>Eukaryota</taxon>
        <taxon>Fungi</taxon>
        <taxon>Dikarya</taxon>
        <taxon>Ascomycota</taxon>
        <taxon>Pezizomycotina</taxon>
        <taxon>Sordariomycetes</taxon>
        <taxon>Xylariomycetidae</taxon>
        <taxon>Xylariales</taxon>
        <taxon>Microdochiaceae</taxon>
        <taxon>Microdochium</taxon>
    </lineage>
</organism>
<name>A0A9P8Y5J2_9PEZI</name>
<dbReference type="GO" id="GO:0046556">
    <property type="term" value="F:alpha-L-arabinofuranosidase activity"/>
    <property type="evidence" value="ECO:0007669"/>
    <property type="project" value="TreeGrafter"/>
</dbReference>
<dbReference type="GO" id="GO:0045493">
    <property type="term" value="P:xylan catabolic process"/>
    <property type="evidence" value="ECO:0007669"/>
    <property type="project" value="UniProtKB-KW"/>
</dbReference>
<feature type="chain" id="PRO_5040213434" description="xylan 1,4-beta-xylosidase" evidence="12">
    <location>
        <begin position="19"/>
        <end position="787"/>
    </location>
</feature>
<dbReference type="AlphaFoldDB" id="A0A9P8Y5J2"/>
<evidence type="ECO:0000256" key="9">
    <source>
        <dbReference type="ARBA" id="ARBA00023326"/>
    </source>
</evidence>
<dbReference type="RefSeq" id="XP_046012052.1">
    <property type="nucleotide sequence ID" value="XM_046162621.1"/>
</dbReference>
<dbReference type="SUPFAM" id="SSF51445">
    <property type="entry name" value="(Trans)glycosidases"/>
    <property type="match status" value="1"/>
</dbReference>
<evidence type="ECO:0000256" key="1">
    <source>
        <dbReference type="ARBA" id="ARBA00004851"/>
    </source>
</evidence>
<evidence type="ECO:0000313" key="14">
    <source>
        <dbReference type="EMBL" id="KAH7029764.1"/>
    </source>
</evidence>
<keyword evidence="3" id="KW-0858">Xylan degradation</keyword>
<sequence length="787" mass="84980">MAVKSLLSVGLLASGAAAAATVGHLFPDCAKGPLSNNTVCNTSAGITERARALVAAFTNEEKFDLVNNASPGVPRLGLPSYQWWLCLPTEEALHGLASSPGVTFNTNRSQDYSSATSFPQPILMGAAFDDALIRAVATVVSTEARAYNNTPNINPYRDPRWGRGQETPGEDAFHIKSYVKALIRGLQGEIGDKYIKVVATCKHFAGYDIENWAGNERYAFNAVISPQELNEYFMQPFQACARDARVASIMCSYNALNGVPTCADSYILQDVLREHWDWQEEGFYVTSDCDSIQNIYSPHNYTDTRESSAAAALVAGTDLDCGTYYQLHLPEAYKQGLFNDSIIDQALVRLYSAQIRLGMFDSADGQPYRALTYGDVNTKASQALALRAAEEGIVLIKNDGLLPLSIPANGNTTIAVIGGWANATTTLQGNYAGIAPFLRSPLMAVKDIPGVSTTYYGSPGDPTTDGYPPSLAAAKAADIIIYADGSNSGESNDRNLIRWSGERPLHPAAMGDQLDDTPFLNHPNVSAILWAGFPGQSGGDAIVNILTGKTAPAGRLPVTQYPEHYVDEVPMTDMSLRPNATTGNPGRTYMWYNQSVVDFGFGLHYTNFATSVESSSSSDNSSSSFAISDLTKDCHEKYPDLCPFRTVPITVRTVPITVRNTGNVTSDFVTLGFMAGAHGPEPRPIKKLVAYERLFAVAGGASATAHLNLTLGSLGRHSEAGDLVVYPGEYSLLVDVPTQAMWNFTLTGDELTLEQWPQGPQQRAYQNVYGQTGDVYGDLHEAQSLLF</sequence>
<evidence type="ECO:0000256" key="5">
    <source>
        <dbReference type="ARBA" id="ARBA00022801"/>
    </source>
</evidence>
<dbReference type="OrthoDB" id="47059at2759"/>
<dbReference type="Pfam" id="PF00933">
    <property type="entry name" value="Glyco_hydro_3"/>
    <property type="match status" value="1"/>
</dbReference>
<keyword evidence="5" id="KW-0378">Hydrolase</keyword>
<dbReference type="InterPro" id="IPR002772">
    <property type="entry name" value="Glyco_hydro_3_C"/>
</dbReference>
<dbReference type="SMART" id="SM01217">
    <property type="entry name" value="Fn3_like"/>
    <property type="match status" value="1"/>
</dbReference>
<evidence type="ECO:0000256" key="8">
    <source>
        <dbReference type="ARBA" id="ARBA00023295"/>
    </source>
</evidence>
<dbReference type="Gene3D" id="3.20.20.300">
    <property type="entry name" value="Glycoside hydrolase, family 3, N-terminal domain"/>
    <property type="match status" value="1"/>
</dbReference>
<evidence type="ECO:0000256" key="2">
    <source>
        <dbReference type="ARBA" id="ARBA00005336"/>
    </source>
</evidence>
<comment type="catalytic activity">
    <reaction evidence="10">
        <text>Hydrolysis of (1-&gt;4)-beta-D-xylans, to remove successive D-xylose residues from the non-reducing termini.</text>
        <dbReference type="EC" id="3.2.1.37"/>
    </reaction>
</comment>
<feature type="domain" description="Fibronectin type III-like" evidence="13">
    <location>
        <begin position="668"/>
        <end position="738"/>
    </location>
</feature>
<dbReference type="InterPro" id="IPR017853">
    <property type="entry name" value="GH"/>
</dbReference>
<evidence type="ECO:0000313" key="15">
    <source>
        <dbReference type="Proteomes" id="UP000756346"/>
    </source>
</evidence>
<dbReference type="EMBL" id="JAGTJQ010000006">
    <property type="protein sequence ID" value="KAH7029764.1"/>
    <property type="molecule type" value="Genomic_DNA"/>
</dbReference>
<evidence type="ECO:0000259" key="13">
    <source>
        <dbReference type="SMART" id="SM01217"/>
    </source>
</evidence>
<dbReference type="Pfam" id="PF14310">
    <property type="entry name" value="Fn3-like"/>
    <property type="match status" value="1"/>
</dbReference>